<reference evidence="1" key="2">
    <citation type="journal article" date="2015" name="Data Brief">
        <title>Shoot transcriptome of the giant reed, Arundo donax.</title>
        <authorList>
            <person name="Barrero R.A."/>
            <person name="Guerrero F.D."/>
            <person name="Moolhuijzen P."/>
            <person name="Goolsby J.A."/>
            <person name="Tidwell J."/>
            <person name="Bellgard S.E."/>
            <person name="Bellgard M.I."/>
        </authorList>
    </citation>
    <scope>NUCLEOTIDE SEQUENCE</scope>
    <source>
        <tissue evidence="1">Shoot tissue taken approximately 20 cm above the soil surface</tissue>
    </source>
</reference>
<dbReference type="EMBL" id="GBRH01181368">
    <property type="protein sequence ID" value="JAE16528.1"/>
    <property type="molecule type" value="Transcribed_RNA"/>
</dbReference>
<dbReference type="AlphaFoldDB" id="A0A0A9G797"/>
<name>A0A0A9G797_ARUDO</name>
<protein>
    <submittedName>
        <fullName evidence="1">Uncharacterized protein</fullName>
    </submittedName>
</protein>
<accession>A0A0A9G797</accession>
<sequence>MRFNSLFPLAICFVMLWTDGMVFQCWSRSSSVI</sequence>
<organism evidence="1">
    <name type="scientific">Arundo donax</name>
    <name type="common">Giant reed</name>
    <name type="synonym">Donax arundinaceus</name>
    <dbReference type="NCBI Taxonomy" id="35708"/>
    <lineage>
        <taxon>Eukaryota</taxon>
        <taxon>Viridiplantae</taxon>
        <taxon>Streptophyta</taxon>
        <taxon>Embryophyta</taxon>
        <taxon>Tracheophyta</taxon>
        <taxon>Spermatophyta</taxon>
        <taxon>Magnoliopsida</taxon>
        <taxon>Liliopsida</taxon>
        <taxon>Poales</taxon>
        <taxon>Poaceae</taxon>
        <taxon>PACMAD clade</taxon>
        <taxon>Arundinoideae</taxon>
        <taxon>Arundineae</taxon>
        <taxon>Arundo</taxon>
    </lineage>
</organism>
<proteinExistence type="predicted"/>
<evidence type="ECO:0000313" key="1">
    <source>
        <dbReference type="EMBL" id="JAE16528.1"/>
    </source>
</evidence>
<reference evidence="1" key="1">
    <citation type="submission" date="2014-09" db="EMBL/GenBank/DDBJ databases">
        <authorList>
            <person name="Magalhaes I.L.F."/>
            <person name="Oliveira U."/>
            <person name="Santos F.R."/>
            <person name="Vidigal T.H.D.A."/>
            <person name="Brescovit A.D."/>
            <person name="Santos A.J."/>
        </authorList>
    </citation>
    <scope>NUCLEOTIDE SEQUENCE</scope>
    <source>
        <tissue evidence="1">Shoot tissue taken approximately 20 cm above the soil surface</tissue>
    </source>
</reference>